<comment type="catalytic activity">
    <reaction evidence="4">
        <text>L-serine + acetyl-CoA = O-acetyl-L-serine + CoA</text>
        <dbReference type="Rhea" id="RHEA:24560"/>
        <dbReference type="ChEBI" id="CHEBI:33384"/>
        <dbReference type="ChEBI" id="CHEBI:57287"/>
        <dbReference type="ChEBI" id="CHEBI:57288"/>
        <dbReference type="ChEBI" id="CHEBI:58340"/>
        <dbReference type="EC" id="2.3.1.30"/>
    </reaction>
</comment>
<dbReference type="SUPFAM" id="SSF51161">
    <property type="entry name" value="Trimeric LpxA-like enzymes"/>
    <property type="match status" value="1"/>
</dbReference>
<dbReference type="Proteomes" id="UP000885706">
    <property type="component" value="Unassembled WGS sequence"/>
</dbReference>
<comment type="caution">
    <text evidence="5">The sequence shown here is derived from an EMBL/GenBank/DDBJ whole genome shotgun (WGS) entry which is preliminary data.</text>
</comment>
<evidence type="ECO:0000313" key="5">
    <source>
        <dbReference type="EMBL" id="HDD35454.1"/>
    </source>
</evidence>
<dbReference type="GO" id="GO:0006535">
    <property type="term" value="P:cysteine biosynthetic process from serine"/>
    <property type="evidence" value="ECO:0007669"/>
    <property type="project" value="InterPro"/>
</dbReference>
<dbReference type="InterPro" id="IPR005881">
    <property type="entry name" value="Ser_O-AcTrfase"/>
</dbReference>
<organism evidence="5">
    <name type="scientific">Desulfofervidus auxilii</name>
    <dbReference type="NCBI Taxonomy" id="1621989"/>
    <lineage>
        <taxon>Bacteria</taxon>
        <taxon>Pseudomonadati</taxon>
        <taxon>Thermodesulfobacteriota</taxon>
        <taxon>Candidatus Desulfofervidia</taxon>
        <taxon>Candidatus Desulfofervidales</taxon>
        <taxon>Candidatus Desulfofervidaceae</taxon>
        <taxon>Candidatus Desulfofervidus</taxon>
    </lineage>
</organism>
<comment type="similarity">
    <text evidence="1 4">Belongs to the transferase hexapeptide repeat family.</text>
</comment>
<dbReference type="PANTHER" id="PTHR42811">
    <property type="entry name" value="SERINE ACETYLTRANSFERASE"/>
    <property type="match status" value="1"/>
</dbReference>
<dbReference type="PIRSF" id="PIRSF000441">
    <property type="entry name" value="CysE"/>
    <property type="match status" value="1"/>
</dbReference>
<dbReference type="InterPro" id="IPR045304">
    <property type="entry name" value="LbH_SAT"/>
</dbReference>
<evidence type="ECO:0000256" key="4">
    <source>
        <dbReference type="PIRNR" id="PIRNR000441"/>
    </source>
</evidence>
<dbReference type="CDD" id="cd03354">
    <property type="entry name" value="LbH_SAT"/>
    <property type="match status" value="1"/>
</dbReference>
<keyword evidence="3 4" id="KW-0012">Acyltransferase</keyword>
<protein>
    <recommendedName>
        <fullName evidence="4">Serine acetyltransferase</fullName>
        <ecNumber evidence="4">2.3.1.30</ecNumber>
    </recommendedName>
</protein>
<dbReference type="EC" id="2.3.1.30" evidence="4"/>
<dbReference type="InterPro" id="IPR011004">
    <property type="entry name" value="Trimer_LpxA-like_sf"/>
</dbReference>
<gene>
    <name evidence="5" type="ORF">ENF30_01500</name>
</gene>
<dbReference type="AlphaFoldDB" id="A0A7V0IA14"/>
<proteinExistence type="inferred from homology"/>
<sequence>MFDALKEDIKRLYPPNNFSLRRLIAGILSPGFQAILVYRFFNWCYQHHIPTQPFRFFVERFIEITTGISIPAQCKIGKGLRIHHFGGIIFHPTVEMGDYCTVYHEVTIGDRGGYGKAARIGNNVLIGAGAKIIGEIEIGDNCIIGANAVVTKSMPANTVAYGNPAQFKAKD</sequence>
<dbReference type="GO" id="GO:0009001">
    <property type="term" value="F:serine O-acetyltransferase activity"/>
    <property type="evidence" value="ECO:0007669"/>
    <property type="project" value="UniProtKB-EC"/>
</dbReference>
<name>A0A7V0IA14_DESA2</name>
<evidence type="ECO:0000256" key="1">
    <source>
        <dbReference type="ARBA" id="ARBA00007274"/>
    </source>
</evidence>
<evidence type="ECO:0000256" key="2">
    <source>
        <dbReference type="ARBA" id="ARBA00022679"/>
    </source>
</evidence>
<reference evidence="5" key="1">
    <citation type="journal article" date="2020" name="mSystems">
        <title>Genome- and Community-Level Interaction Insights into Carbon Utilization and Element Cycling Functions of Hydrothermarchaeota in Hydrothermal Sediment.</title>
        <authorList>
            <person name="Zhou Z."/>
            <person name="Liu Y."/>
            <person name="Xu W."/>
            <person name="Pan J."/>
            <person name="Luo Z.H."/>
            <person name="Li M."/>
        </authorList>
    </citation>
    <scope>NUCLEOTIDE SEQUENCE [LARGE SCALE GENOMIC DNA]</scope>
    <source>
        <strain evidence="5">HyVt-113</strain>
    </source>
</reference>
<dbReference type="Gene3D" id="2.160.10.10">
    <property type="entry name" value="Hexapeptide repeat proteins"/>
    <property type="match status" value="1"/>
</dbReference>
<dbReference type="GO" id="GO:0005737">
    <property type="term" value="C:cytoplasm"/>
    <property type="evidence" value="ECO:0007669"/>
    <property type="project" value="InterPro"/>
</dbReference>
<evidence type="ECO:0000256" key="3">
    <source>
        <dbReference type="ARBA" id="ARBA00023315"/>
    </source>
</evidence>
<keyword evidence="2 4" id="KW-0808">Transferase</keyword>
<dbReference type="InterPro" id="IPR001451">
    <property type="entry name" value="Hexapep"/>
</dbReference>
<dbReference type="Pfam" id="PF00132">
    <property type="entry name" value="Hexapep"/>
    <property type="match status" value="1"/>
</dbReference>
<accession>A0A7V0IA14</accession>
<dbReference type="EMBL" id="DQWQ01000069">
    <property type="protein sequence ID" value="HDD35454.1"/>
    <property type="molecule type" value="Genomic_DNA"/>
</dbReference>